<keyword evidence="2" id="KW-0808">Transferase</keyword>
<protein>
    <submittedName>
        <fullName evidence="2">RNA-directed DNA polymerase, eukaryota, reverse transcriptase zinc-binding domain protein</fullName>
    </submittedName>
</protein>
<reference evidence="2" key="2">
    <citation type="submission" date="2022-01" db="EMBL/GenBank/DDBJ databases">
        <authorList>
            <person name="Yamashiro T."/>
            <person name="Shiraishi A."/>
            <person name="Satake H."/>
            <person name="Nakayama K."/>
        </authorList>
    </citation>
    <scope>NUCLEOTIDE SEQUENCE</scope>
</reference>
<dbReference type="Proteomes" id="UP001151760">
    <property type="component" value="Unassembled WGS sequence"/>
</dbReference>
<keyword evidence="2" id="KW-0695">RNA-directed DNA polymerase</keyword>
<keyword evidence="3" id="KW-1185">Reference proteome</keyword>
<dbReference type="Pfam" id="PF13966">
    <property type="entry name" value="zf-RVT"/>
    <property type="match status" value="1"/>
</dbReference>
<dbReference type="GO" id="GO:0003964">
    <property type="term" value="F:RNA-directed DNA polymerase activity"/>
    <property type="evidence" value="ECO:0007669"/>
    <property type="project" value="UniProtKB-KW"/>
</dbReference>
<gene>
    <name evidence="2" type="ORF">Tco_0819721</name>
</gene>
<name>A0ABQ5AAC1_9ASTR</name>
<evidence type="ECO:0000313" key="2">
    <source>
        <dbReference type="EMBL" id="GJS98551.1"/>
    </source>
</evidence>
<feature type="domain" description="Reverse transcriptase zinc-binding" evidence="1">
    <location>
        <begin position="308"/>
        <end position="393"/>
    </location>
</feature>
<dbReference type="PANTHER" id="PTHR33116">
    <property type="entry name" value="REVERSE TRANSCRIPTASE ZINC-BINDING DOMAIN-CONTAINING PROTEIN-RELATED-RELATED"/>
    <property type="match status" value="1"/>
</dbReference>
<accession>A0ABQ5AAC1</accession>
<proteinExistence type="predicted"/>
<keyword evidence="2" id="KW-0548">Nucleotidyltransferase</keyword>
<evidence type="ECO:0000313" key="3">
    <source>
        <dbReference type="Proteomes" id="UP001151760"/>
    </source>
</evidence>
<dbReference type="InterPro" id="IPR026960">
    <property type="entry name" value="RVT-Znf"/>
</dbReference>
<evidence type="ECO:0000259" key="1">
    <source>
        <dbReference type="Pfam" id="PF13966"/>
    </source>
</evidence>
<sequence>MAALTRLVKLTSTISDLFVTRSLSTMTRGVSEIQSSANLSDGKGPGSRNFQWVFLGKGTYASRLCNLLGFSHVAIGDLVWHELACKGPLFIQLAAIVNKGKIYDVNSFALEIGCQHSQLPFIYLGLPVGANMSRCTHWSPLVERFRNRLSKWKCKTLSYGGRLTLIKSVLGSLGVYFFSTFKAPITIINNLERIRRTFFWGGNLEERKIAWVAWEKVIAPLDQGGLNIEICLVRDRAPQPTVDTNLPGPPVNGTLLLFGLHFPCAWARPIRSAAKHQEFNELVTLLTNLRLSNDHDCWECTISSNRLFTVKSMRSHIRKILYPLNPQPFRWNKALPSKINISSWKILHKRLPTRFNLDRRGVGLDSTRCPVCDEDIETEEHLFTSCFIATETWRRVFTWWKI</sequence>
<reference evidence="2" key="1">
    <citation type="journal article" date="2022" name="Int. J. Mol. Sci.">
        <title>Draft Genome of Tanacetum Coccineum: Genomic Comparison of Closely Related Tanacetum-Family Plants.</title>
        <authorList>
            <person name="Yamashiro T."/>
            <person name="Shiraishi A."/>
            <person name="Nakayama K."/>
            <person name="Satake H."/>
        </authorList>
    </citation>
    <scope>NUCLEOTIDE SEQUENCE</scope>
</reference>
<dbReference type="EMBL" id="BQNB010012053">
    <property type="protein sequence ID" value="GJS98551.1"/>
    <property type="molecule type" value="Genomic_DNA"/>
</dbReference>
<dbReference type="PANTHER" id="PTHR33116:SF77">
    <property type="entry name" value="RNA-DIRECTED DNA POLYMERASE"/>
    <property type="match status" value="1"/>
</dbReference>
<organism evidence="2 3">
    <name type="scientific">Tanacetum coccineum</name>
    <dbReference type="NCBI Taxonomy" id="301880"/>
    <lineage>
        <taxon>Eukaryota</taxon>
        <taxon>Viridiplantae</taxon>
        <taxon>Streptophyta</taxon>
        <taxon>Embryophyta</taxon>
        <taxon>Tracheophyta</taxon>
        <taxon>Spermatophyta</taxon>
        <taxon>Magnoliopsida</taxon>
        <taxon>eudicotyledons</taxon>
        <taxon>Gunneridae</taxon>
        <taxon>Pentapetalae</taxon>
        <taxon>asterids</taxon>
        <taxon>campanulids</taxon>
        <taxon>Asterales</taxon>
        <taxon>Asteraceae</taxon>
        <taxon>Asteroideae</taxon>
        <taxon>Anthemideae</taxon>
        <taxon>Anthemidinae</taxon>
        <taxon>Tanacetum</taxon>
    </lineage>
</organism>
<comment type="caution">
    <text evidence="2">The sequence shown here is derived from an EMBL/GenBank/DDBJ whole genome shotgun (WGS) entry which is preliminary data.</text>
</comment>